<keyword evidence="4" id="KW-1185">Reference proteome</keyword>
<organism evidence="3 4">
    <name type="scientific">Amycolatopsis pigmentata</name>
    <dbReference type="NCBI Taxonomy" id="450801"/>
    <lineage>
        <taxon>Bacteria</taxon>
        <taxon>Bacillati</taxon>
        <taxon>Actinomycetota</taxon>
        <taxon>Actinomycetes</taxon>
        <taxon>Pseudonocardiales</taxon>
        <taxon>Pseudonocardiaceae</taxon>
        <taxon>Amycolatopsis</taxon>
    </lineage>
</organism>
<proteinExistence type="predicted"/>
<dbReference type="PROSITE" id="PS50943">
    <property type="entry name" value="HTH_CROC1"/>
    <property type="match status" value="1"/>
</dbReference>
<comment type="caution">
    <text evidence="3">The sequence shown here is derived from an EMBL/GenBank/DDBJ whole genome shotgun (WGS) entry which is preliminary data.</text>
</comment>
<evidence type="ECO:0000259" key="2">
    <source>
        <dbReference type="PROSITE" id="PS50943"/>
    </source>
</evidence>
<gene>
    <name evidence="3" type="ORF">ACFSXZ_35380</name>
</gene>
<evidence type="ECO:0000313" key="3">
    <source>
        <dbReference type="EMBL" id="MFD2421627.1"/>
    </source>
</evidence>
<accession>A0ABW5G6C9</accession>
<dbReference type="EMBL" id="JBHUKR010000022">
    <property type="protein sequence ID" value="MFD2421627.1"/>
    <property type="molecule type" value="Genomic_DNA"/>
</dbReference>
<dbReference type="RefSeq" id="WP_378270317.1">
    <property type="nucleotide sequence ID" value="NZ_JBHUKR010000022.1"/>
</dbReference>
<dbReference type="Gene3D" id="1.10.260.40">
    <property type="entry name" value="lambda repressor-like DNA-binding domains"/>
    <property type="match status" value="1"/>
</dbReference>
<dbReference type="InterPro" id="IPR001387">
    <property type="entry name" value="Cro/C1-type_HTH"/>
</dbReference>
<dbReference type="SUPFAM" id="SSF47413">
    <property type="entry name" value="lambda repressor-like DNA-binding domains"/>
    <property type="match status" value="1"/>
</dbReference>
<feature type="domain" description="HTH cro/C1-type" evidence="2">
    <location>
        <begin position="18"/>
        <end position="72"/>
    </location>
</feature>
<reference evidence="4" key="1">
    <citation type="journal article" date="2019" name="Int. J. Syst. Evol. Microbiol.">
        <title>The Global Catalogue of Microorganisms (GCM) 10K type strain sequencing project: providing services to taxonomists for standard genome sequencing and annotation.</title>
        <authorList>
            <consortium name="The Broad Institute Genomics Platform"/>
            <consortium name="The Broad Institute Genome Sequencing Center for Infectious Disease"/>
            <person name="Wu L."/>
            <person name="Ma J."/>
        </authorList>
    </citation>
    <scope>NUCLEOTIDE SEQUENCE [LARGE SCALE GENOMIC DNA]</scope>
    <source>
        <strain evidence="4">CGMCC 4.7645</strain>
    </source>
</reference>
<sequence>MTAPERVPEHVKAVMATLRAIRTNNGITQAEIANRIGCQNPHISRIEKGHGNPSLGTFLRYLRALNLRLAITSDEPAATHRTTPGTTATAGHARAGTATPSSH</sequence>
<dbReference type="Pfam" id="PF01381">
    <property type="entry name" value="HTH_3"/>
    <property type="match status" value="1"/>
</dbReference>
<name>A0ABW5G6C9_9PSEU</name>
<dbReference type="Proteomes" id="UP001597417">
    <property type="component" value="Unassembled WGS sequence"/>
</dbReference>
<protein>
    <submittedName>
        <fullName evidence="3">Helix-turn-helix domain-containing protein</fullName>
    </submittedName>
</protein>
<evidence type="ECO:0000313" key="4">
    <source>
        <dbReference type="Proteomes" id="UP001597417"/>
    </source>
</evidence>
<dbReference type="SMART" id="SM00530">
    <property type="entry name" value="HTH_XRE"/>
    <property type="match status" value="1"/>
</dbReference>
<feature type="region of interest" description="Disordered" evidence="1">
    <location>
        <begin position="76"/>
        <end position="103"/>
    </location>
</feature>
<dbReference type="CDD" id="cd00093">
    <property type="entry name" value="HTH_XRE"/>
    <property type="match status" value="1"/>
</dbReference>
<feature type="compositionally biased region" description="Low complexity" evidence="1">
    <location>
        <begin position="79"/>
        <end position="103"/>
    </location>
</feature>
<dbReference type="InterPro" id="IPR010982">
    <property type="entry name" value="Lambda_DNA-bd_dom_sf"/>
</dbReference>
<evidence type="ECO:0000256" key="1">
    <source>
        <dbReference type="SAM" id="MobiDB-lite"/>
    </source>
</evidence>